<dbReference type="Gene3D" id="3.30.365.10">
    <property type="entry name" value="Aldehyde oxidase/xanthine dehydrogenase, molybdopterin binding domain"/>
    <property type="match status" value="2"/>
</dbReference>
<gene>
    <name evidence="2" type="ORF">LSH36_988g00011</name>
</gene>
<dbReference type="GO" id="GO:0005506">
    <property type="term" value="F:iron ion binding"/>
    <property type="evidence" value="ECO:0007669"/>
    <property type="project" value="InterPro"/>
</dbReference>
<dbReference type="Pfam" id="PF20256">
    <property type="entry name" value="MoCoBD_2"/>
    <property type="match status" value="1"/>
</dbReference>
<dbReference type="SUPFAM" id="SSF56003">
    <property type="entry name" value="Molybdenum cofactor-binding domain"/>
    <property type="match status" value="1"/>
</dbReference>
<organism evidence="2 3">
    <name type="scientific">Paralvinella palmiformis</name>
    <dbReference type="NCBI Taxonomy" id="53620"/>
    <lineage>
        <taxon>Eukaryota</taxon>
        <taxon>Metazoa</taxon>
        <taxon>Spiralia</taxon>
        <taxon>Lophotrochozoa</taxon>
        <taxon>Annelida</taxon>
        <taxon>Polychaeta</taxon>
        <taxon>Sedentaria</taxon>
        <taxon>Canalipalpata</taxon>
        <taxon>Terebellida</taxon>
        <taxon>Terebelliformia</taxon>
        <taxon>Alvinellidae</taxon>
        <taxon>Paralvinella</taxon>
    </lineage>
</organism>
<dbReference type="GO" id="GO:0016491">
    <property type="term" value="F:oxidoreductase activity"/>
    <property type="evidence" value="ECO:0007669"/>
    <property type="project" value="InterPro"/>
</dbReference>
<name>A0AAD9IXL7_9ANNE</name>
<dbReference type="InterPro" id="IPR016208">
    <property type="entry name" value="Ald_Oxase/xanthine_DH-like"/>
</dbReference>
<dbReference type="InterPro" id="IPR037165">
    <property type="entry name" value="AldOxase/xan_DH_Mopterin-bd_sf"/>
</dbReference>
<comment type="caution">
    <text evidence="2">The sequence shown here is derived from an EMBL/GenBank/DDBJ whole genome shotgun (WGS) entry which is preliminary data.</text>
</comment>
<accession>A0AAD9IXL7</accession>
<proteinExistence type="predicted"/>
<dbReference type="AlphaFoldDB" id="A0AAD9IXL7"/>
<dbReference type="Proteomes" id="UP001208570">
    <property type="component" value="Unassembled WGS sequence"/>
</dbReference>
<evidence type="ECO:0000313" key="3">
    <source>
        <dbReference type="Proteomes" id="UP001208570"/>
    </source>
</evidence>
<evidence type="ECO:0000259" key="1">
    <source>
        <dbReference type="Pfam" id="PF20256"/>
    </source>
</evidence>
<dbReference type="PANTHER" id="PTHR45444:SF3">
    <property type="entry name" value="XANTHINE DEHYDROGENASE"/>
    <property type="match status" value="1"/>
</dbReference>
<keyword evidence="3" id="KW-1185">Reference proteome</keyword>
<reference evidence="2" key="1">
    <citation type="journal article" date="2023" name="Mol. Biol. Evol.">
        <title>Third-Generation Sequencing Reveals the Adaptive Role of the Epigenome in Three Deep-Sea Polychaetes.</title>
        <authorList>
            <person name="Perez M."/>
            <person name="Aroh O."/>
            <person name="Sun Y."/>
            <person name="Lan Y."/>
            <person name="Juniper S.K."/>
            <person name="Young C.R."/>
            <person name="Angers B."/>
            <person name="Qian P.Y."/>
        </authorList>
    </citation>
    <scope>NUCLEOTIDE SEQUENCE</scope>
    <source>
        <strain evidence="2">P08H-3</strain>
    </source>
</reference>
<evidence type="ECO:0000313" key="2">
    <source>
        <dbReference type="EMBL" id="KAK2142170.1"/>
    </source>
</evidence>
<dbReference type="EMBL" id="JAODUP010000988">
    <property type="protein sequence ID" value="KAK2142170.1"/>
    <property type="molecule type" value="Genomic_DNA"/>
</dbReference>
<dbReference type="PANTHER" id="PTHR45444">
    <property type="entry name" value="XANTHINE DEHYDROGENASE"/>
    <property type="match status" value="1"/>
</dbReference>
<dbReference type="InterPro" id="IPR046867">
    <property type="entry name" value="AldOxase/xan_DH_MoCoBD2"/>
</dbReference>
<protein>
    <recommendedName>
        <fullName evidence="1">Aldehyde oxidase/xanthine dehydrogenase second molybdopterin binding domain-containing protein</fullName>
    </recommendedName>
</protein>
<feature type="domain" description="Aldehyde oxidase/xanthine dehydrogenase second molybdopterin binding" evidence="1">
    <location>
        <begin position="2"/>
        <end position="126"/>
    </location>
</feature>
<sequence>MNDWVTTAYIDRVSLSATGFYRPELPNIGYDWKTGEGRALDYYTSGAACSEVEMDIITEQYVVRRVDIVMDVGKSLNPGIYIGQIEGPFLQGYGLYATEELNFDQNGRLTTRNAIGYKIPRVTNVPRQFNITLLKDSYNPCAVYSAMGIGEPPIVLAHTVALARDHNSLQERY</sequence>